<reference evidence="1" key="1">
    <citation type="submission" date="2020-07" db="EMBL/GenBank/DDBJ databases">
        <title>Genome sequence and genetic diversity analysis of an under-domesticated orphan crop, white fonio (Digitaria exilis).</title>
        <authorList>
            <person name="Bennetzen J.L."/>
            <person name="Chen S."/>
            <person name="Ma X."/>
            <person name="Wang X."/>
            <person name="Yssel A.E.J."/>
            <person name="Chaluvadi S.R."/>
            <person name="Johnson M."/>
            <person name="Gangashetty P."/>
            <person name="Hamidou F."/>
            <person name="Sanogo M.D."/>
            <person name="Zwaenepoel A."/>
            <person name="Wallace J."/>
            <person name="Van De Peer Y."/>
            <person name="Van Deynze A."/>
        </authorList>
    </citation>
    <scope>NUCLEOTIDE SEQUENCE</scope>
    <source>
        <tissue evidence="1">Leaves</tissue>
    </source>
</reference>
<sequence length="67" mass="7437">MLMNPLAGDSSALPRLPEWCHNCHTNGFIMDPKVTGEDDVFVVIYGSFWPAGMERHVSLWRFGDAGG</sequence>
<protein>
    <submittedName>
        <fullName evidence="1">Uncharacterized protein</fullName>
    </submittedName>
</protein>
<evidence type="ECO:0000313" key="1">
    <source>
        <dbReference type="EMBL" id="KAF8696714.1"/>
    </source>
</evidence>
<dbReference type="AlphaFoldDB" id="A0A835BG37"/>
<gene>
    <name evidence="1" type="ORF">HU200_036340</name>
</gene>
<evidence type="ECO:0000313" key="2">
    <source>
        <dbReference type="Proteomes" id="UP000636709"/>
    </source>
</evidence>
<comment type="caution">
    <text evidence="1">The sequence shown here is derived from an EMBL/GenBank/DDBJ whole genome shotgun (WGS) entry which is preliminary data.</text>
</comment>
<dbReference type="Proteomes" id="UP000636709">
    <property type="component" value="Unassembled WGS sequence"/>
</dbReference>
<proteinExistence type="predicted"/>
<accession>A0A835BG37</accession>
<organism evidence="1 2">
    <name type="scientific">Digitaria exilis</name>
    <dbReference type="NCBI Taxonomy" id="1010633"/>
    <lineage>
        <taxon>Eukaryota</taxon>
        <taxon>Viridiplantae</taxon>
        <taxon>Streptophyta</taxon>
        <taxon>Embryophyta</taxon>
        <taxon>Tracheophyta</taxon>
        <taxon>Spermatophyta</taxon>
        <taxon>Magnoliopsida</taxon>
        <taxon>Liliopsida</taxon>
        <taxon>Poales</taxon>
        <taxon>Poaceae</taxon>
        <taxon>PACMAD clade</taxon>
        <taxon>Panicoideae</taxon>
        <taxon>Panicodae</taxon>
        <taxon>Paniceae</taxon>
        <taxon>Anthephorinae</taxon>
        <taxon>Digitaria</taxon>
    </lineage>
</organism>
<keyword evidence="2" id="KW-1185">Reference proteome</keyword>
<name>A0A835BG37_9POAL</name>
<dbReference type="EMBL" id="JACEFO010001880">
    <property type="protein sequence ID" value="KAF8696714.1"/>
    <property type="molecule type" value="Genomic_DNA"/>
</dbReference>